<sequence>MGTTHSRGSSPEWELYPARTSLTTASSAEIKQILIDKVNFQGKFQQRFDSRQEKVSK</sequence>
<organism evidence="1 2">
    <name type="scientific">Planctomyces bekefii</name>
    <dbReference type="NCBI Taxonomy" id="1653850"/>
    <lineage>
        <taxon>Bacteria</taxon>
        <taxon>Pseudomonadati</taxon>
        <taxon>Planctomycetota</taxon>
        <taxon>Planctomycetia</taxon>
        <taxon>Planctomycetales</taxon>
        <taxon>Planctomycetaceae</taxon>
        <taxon>Planctomyces</taxon>
    </lineage>
</organism>
<accession>A0A5C6M621</accession>
<name>A0A5C6M621_9PLAN</name>
<comment type="caution">
    <text evidence="1">The sequence shown here is derived from an EMBL/GenBank/DDBJ whole genome shotgun (WGS) entry which is preliminary data.</text>
</comment>
<evidence type="ECO:0000313" key="2">
    <source>
        <dbReference type="Proteomes" id="UP000321083"/>
    </source>
</evidence>
<dbReference type="EMBL" id="SRHE01000235">
    <property type="protein sequence ID" value="TWW09569.1"/>
    <property type="molecule type" value="Genomic_DNA"/>
</dbReference>
<evidence type="ECO:0000313" key="1">
    <source>
        <dbReference type="EMBL" id="TWW09569.1"/>
    </source>
</evidence>
<keyword evidence="2" id="KW-1185">Reference proteome</keyword>
<dbReference type="AlphaFoldDB" id="A0A5C6M621"/>
<reference evidence="1 2" key="1">
    <citation type="submission" date="2019-08" db="EMBL/GenBank/DDBJ databases">
        <title>100 year-old enigma solved: identification of Planctomyces bekefii, the type genus and species of the phylum Planctomycetes.</title>
        <authorList>
            <person name="Svetlana D.N."/>
            <person name="Overmann J."/>
        </authorList>
    </citation>
    <scope>NUCLEOTIDE SEQUENCE [LARGE SCALE GENOMIC DNA]</scope>
    <source>
        <strain evidence="1">Phe10_nw2017</strain>
    </source>
</reference>
<proteinExistence type="predicted"/>
<gene>
    <name evidence="1" type="ORF">E3A20_13060</name>
</gene>
<dbReference type="Proteomes" id="UP000321083">
    <property type="component" value="Unassembled WGS sequence"/>
</dbReference>
<protein>
    <submittedName>
        <fullName evidence="1">Uncharacterized protein</fullName>
    </submittedName>
</protein>
<reference evidence="1 2" key="2">
    <citation type="submission" date="2019-08" db="EMBL/GenBank/DDBJ databases">
        <authorList>
            <person name="Henke P."/>
        </authorList>
    </citation>
    <scope>NUCLEOTIDE SEQUENCE [LARGE SCALE GENOMIC DNA]</scope>
    <source>
        <strain evidence="1">Phe10_nw2017</strain>
    </source>
</reference>